<protein>
    <submittedName>
        <fullName evidence="2">Similar to FCRL, isoform CRA_d</fullName>
    </submittedName>
</protein>
<evidence type="ECO:0000256" key="1">
    <source>
        <dbReference type="SAM" id="MobiDB-lite"/>
    </source>
</evidence>
<evidence type="ECO:0000313" key="3">
    <source>
        <dbReference type="Proteomes" id="UP000234681"/>
    </source>
</evidence>
<dbReference type="AlphaFoldDB" id="A6IDR1"/>
<organism evidence="2 3">
    <name type="scientific">Rattus norvegicus</name>
    <name type="common">Rat</name>
    <dbReference type="NCBI Taxonomy" id="10116"/>
    <lineage>
        <taxon>Eukaryota</taxon>
        <taxon>Metazoa</taxon>
        <taxon>Chordata</taxon>
        <taxon>Craniata</taxon>
        <taxon>Vertebrata</taxon>
        <taxon>Euteleostomi</taxon>
        <taxon>Mammalia</taxon>
        <taxon>Eutheria</taxon>
        <taxon>Euarchontoglires</taxon>
        <taxon>Glires</taxon>
        <taxon>Rodentia</taxon>
        <taxon>Myomorpha</taxon>
        <taxon>Muroidea</taxon>
        <taxon>Muridae</taxon>
        <taxon>Murinae</taxon>
        <taxon>Rattus</taxon>
    </lineage>
</organism>
<sequence>MEEQSLQKPATPETPPPAKAPGPLPLLPTPSDEQPVFSFSDPYLTYRINRLLRQMQDVRILLGHLVMELRNLSAHRKPATTKVADK</sequence>
<reference evidence="2 3" key="1">
    <citation type="submission" date="2005-09" db="EMBL/GenBank/DDBJ databases">
        <authorList>
            <person name="Mural R.J."/>
            <person name="Li P.W."/>
            <person name="Adams M.D."/>
            <person name="Amanatides P.G."/>
            <person name="Baden-Tillson H."/>
            <person name="Barnstead M."/>
            <person name="Chin S.H."/>
            <person name="Dew I."/>
            <person name="Evans C.A."/>
            <person name="Ferriera S."/>
            <person name="Flanigan M."/>
            <person name="Fosler C."/>
            <person name="Glodek A."/>
            <person name="Gu Z."/>
            <person name="Holt R.A."/>
            <person name="Jennings D."/>
            <person name="Kraft C.L."/>
            <person name="Lu F."/>
            <person name="Nguyen T."/>
            <person name="Nusskern D.R."/>
            <person name="Pfannkoch C.M."/>
            <person name="Sitter C."/>
            <person name="Sutton G.G."/>
            <person name="Venter J.C."/>
            <person name="Wang Z."/>
            <person name="Woodage T."/>
            <person name="Zheng X.H."/>
            <person name="Zhong F."/>
        </authorList>
    </citation>
    <scope>NUCLEOTIDE SEQUENCE [LARGE SCALE GENOMIC DNA]</scope>
    <source>
        <strain>BN</strain>
        <strain evidence="3">Sprague-Dawley</strain>
    </source>
</reference>
<name>A6IDR1_RAT</name>
<proteinExistence type="predicted"/>
<dbReference type="Proteomes" id="UP000234681">
    <property type="component" value="Chromosome 13"/>
</dbReference>
<accession>A6IDR1</accession>
<feature type="compositionally biased region" description="Pro residues" evidence="1">
    <location>
        <begin position="12"/>
        <end position="28"/>
    </location>
</feature>
<evidence type="ECO:0000313" key="2">
    <source>
        <dbReference type="EMBL" id="EDM09239.1"/>
    </source>
</evidence>
<feature type="region of interest" description="Disordered" evidence="1">
    <location>
        <begin position="1"/>
        <end position="34"/>
    </location>
</feature>
<gene>
    <name evidence="2" type="primary">RGD1306176</name>
    <name evidence="2" type="ORF">rCG_46539</name>
</gene>
<dbReference type="EMBL" id="CH473958">
    <property type="protein sequence ID" value="EDM09239.1"/>
    <property type="molecule type" value="Genomic_DNA"/>
</dbReference>